<evidence type="ECO:0000256" key="1">
    <source>
        <dbReference type="ARBA" id="ARBA00022741"/>
    </source>
</evidence>
<dbReference type="EMBL" id="JAAOIW010000007">
    <property type="protein sequence ID" value="NHN32214.1"/>
    <property type="molecule type" value="Genomic_DNA"/>
</dbReference>
<organism evidence="6 7">
    <name type="scientific">Paenibacillus agricola</name>
    <dbReference type="NCBI Taxonomy" id="2716264"/>
    <lineage>
        <taxon>Bacteria</taxon>
        <taxon>Bacillati</taxon>
        <taxon>Bacillota</taxon>
        <taxon>Bacilli</taxon>
        <taxon>Bacillales</taxon>
        <taxon>Paenibacillaceae</taxon>
        <taxon>Paenibacillus</taxon>
    </lineage>
</organism>
<dbReference type="InterPro" id="IPR027417">
    <property type="entry name" value="P-loop_NTPase"/>
</dbReference>
<dbReference type="Gene3D" id="3.30.450.20">
    <property type="entry name" value="PAS domain"/>
    <property type="match status" value="1"/>
</dbReference>
<protein>
    <submittedName>
        <fullName evidence="6">Sigma 54-interacting transcriptional regulator</fullName>
    </submittedName>
</protein>
<name>A0ABX0JDC0_9BACL</name>
<dbReference type="SUPFAM" id="SSF46689">
    <property type="entry name" value="Homeodomain-like"/>
    <property type="match status" value="1"/>
</dbReference>
<evidence type="ECO:0000256" key="2">
    <source>
        <dbReference type="ARBA" id="ARBA00022840"/>
    </source>
</evidence>
<keyword evidence="2" id="KW-0067">ATP-binding</keyword>
<dbReference type="SUPFAM" id="SSF55785">
    <property type="entry name" value="PYP-like sensor domain (PAS domain)"/>
    <property type="match status" value="1"/>
</dbReference>
<evidence type="ECO:0000313" key="6">
    <source>
        <dbReference type="EMBL" id="NHN32214.1"/>
    </source>
</evidence>
<dbReference type="InterPro" id="IPR035965">
    <property type="entry name" value="PAS-like_dom_sf"/>
</dbReference>
<dbReference type="InterPro" id="IPR025944">
    <property type="entry name" value="Sigma_54_int_dom_CS"/>
</dbReference>
<gene>
    <name evidence="6" type="ORF">G9U52_20440</name>
</gene>
<dbReference type="Gene3D" id="3.30.450.40">
    <property type="match status" value="1"/>
</dbReference>
<keyword evidence="1" id="KW-0547">Nucleotide-binding</keyword>
<evidence type="ECO:0000259" key="5">
    <source>
        <dbReference type="PROSITE" id="PS50045"/>
    </source>
</evidence>
<reference evidence="6" key="1">
    <citation type="submission" date="2020-03" db="EMBL/GenBank/DDBJ databases">
        <title>Draft sequencing of Paenibacilllus sp. S3N08.</title>
        <authorList>
            <person name="Kim D.-U."/>
        </authorList>
    </citation>
    <scope>NUCLEOTIDE SEQUENCE</scope>
    <source>
        <strain evidence="6">S3N08</strain>
    </source>
</reference>
<sequence>MQLKQIQSSIQQVVVAIASVLKIEVEVADRQLFRVAGTGVIKSHVWQEMRDEDFVYRKCIESGESVVIERPGKEEICRPCLHFGNCSELGEVCCPIKVEGTTIGVIGLLAFKPDQRERLFGDLPTNLTFLQKMAELIASKMIEHYYYEEQLIIKQQISTLIHYIDHGIVMVNPEGECDFINPAARRLLRLPASEELDHASIEQLLENLKVIKSGNVIKGGGQTIMFRSRDGYRQLYANCHRMGKDGDPQHLVVILQDPEQIVAAANQLSEDMVPGFAPIIGKHDSILLVKDFIRKMANSRSPILIRGEQGTGKQFFSEYIHRYSERRDKPYLTINCAVLSEEALLVELFGQGSFDPSKSNRLGKLELAKGGTLFLDDISDMSQSVQLKLLRAMEEKSFAQGDSSKQIMLDVRIIAATDKELESLVSLGLFRQDLYYKLNVIPLQIPPLRERREDILLLAQHFLDQHAKTNRKLIRSMDEGFRNIALAHPWPGNIRELSNVLEYAINMESSHVLTQASMPPYLRDLAAVPFDLLPNGSLNLRAMEKEVISRAITLVKERDEPKERAAELLGIGRATLFRKLHEYKL</sequence>
<feature type="domain" description="Sigma-54 factor interaction" evidence="5">
    <location>
        <begin position="279"/>
        <end position="506"/>
    </location>
</feature>
<evidence type="ECO:0000313" key="7">
    <source>
        <dbReference type="Proteomes" id="UP001165962"/>
    </source>
</evidence>
<dbReference type="InterPro" id="IPR002078">
    <property type="entry name" value="Sigma_54_int"/>
</dbReference>
<accession>A0ABX0JDC0</accession>
<evidence type="ECO:0000256" key="4">
    <source>
        <dbReference type="ARBA" id="ARBA00023163"/>
    </source>
</evidence>
<dbReference type="RefSeq" id="WP_166152480.1">
    <property type="nucleotide sequence ID" value="NZ_JAAOIW010000007.1"/>
</dbReference>
<keyword evidence="4" id="KW-0804">Transcription</keyword>
<dbReference type="SMART" id="SM00382">
    <property type="entry name" value="AAA"/>
    <property type="match status" value="1"/>
</dbReference>
<dbReference type="PANTHER" id="PTHR32071">
    <property type="entry name" value="TRANSCRIPTIONAL REGULATORY PROTEIN"/>
    <property type="match status" value="1"/>
</dbReference>
<dbReference type="Gene3D" id="1.10.10.60">
    <property type="entry name" value="Homeodomain-like"/>
    <property type="match status" value="1"/>
</dbReference>
<keyword evidence="3" id="KW-0805">Transcription regulation</keyword>
<dbReference type="InterPro" id="IPR058031">
    <property type="entry name" value="AAA_lid_NorR"/>
</dbReference>
<dbReference type="Proteomes" id="UP001165962">
    <property type="component" value="Unassembled WGS sequence"/>
</dbReference>
<dbReference type="InterPro" id="IPR009057">
    <property type="entry name" value="Homeodomain-like_sf"/>
</dbReference>
<dbReference type="Gene3D" id="1.10.8.60">
    <property type="match status" value="1"/>
</dbReference>
<keyword evidence="7" id="KW-1185">Reference proteome</keyword>
<dbReference type="PROSITE" id="PS00688">
    <property type="entry name" value="SIGMA54_INTERACT_3"/>
    <property type="match status" value="1"/>
</dbReference>
<comment type="caution">
    <text evidence="6">The sequence shown here is derived from an EMBL/GenBank/DDBJ whole genome shotgun (WGS) entry which is preliminary data.</text>
</comment>
<dbReference type="Pfam" id="PF00158">
    <property type="entry name" value="Sigma54_activat"/>
    <property type="match status" value="1"/>
</dbReference>
<dbReference type="Pfam" id="PF25601">
    <property type="entry name" value="AAA_lid_14"/>
    <property type="match status" value="1"/>
</dbReference>
<dbReference type="CDD" id="cd00009">
    <property type="entry name" value="AAA"/>
    <property type="match status" value="1"/>
</dbReference>
<dbReference type="Gene3D" id="3.40.50.300">
    <property type="entry name" value="P-loop containing nucleotide triphosphate hydrolases"/>
    <property type="match status" value="1"/>
</dbReference>
<evidence type="ECO:0000256" key="3">
    <source>
        <dbReference type="ARBA" id="ARBA00023015"/>
    </source>
</evidence>
<dbReference type="InterPro" id="IPR003593">
    <property type="entry name" value="AAA+_ATPase"/>
</dbReference>
<dbReference type="InterPro" id="IPR029016">
    <property type="entry name" value="GAF-like_dom_sf"/>
</dbReference>
<dbReference type="SUPFAM" id="SSF52540">
    <property type="entry name" value="P-loop containing nucleoside triphosphate hydrolases"/>
    <property type="match status" value="1"/>
</dbReference>
<dbReference type="PROSITE" id="PS50045">
    <property type="entry name" value="SIGMA54_INTERACT_4"/>
    <property type="match status" value="1"/>
</dbReference>
<proteinExistence type="predicted"/>